<accession>A0A9X7JL40</accession>
<dbReference type="SUPFAM" id="SSF55846">
    <property type="entry name" value="N-acetylmuramoyl-L-alanine amidase-like"/>
    <property type="match status" value="1"/>
</dbReference>
<dbReference type="InterPro" id="IPR036365">
    <property type="entry name" value="PGBD-like_sf"/>
</dbReference>
<sequence>MARMPGAAWRPVVNTHKNGVLEHRGLVLHVQDGTNSPHGFFNNPAKPVSSDFWVSTAGRIEQYVETGVDYAFAQHLGNPYYASVETEGHPDTPLTAAQVEGVAHIYAWGNSTFGWPLHVVDSTTQPGLTWHGVGGDAWGGHPHCPGDKRKAQRGRIIARATEILALDTDGEPGIDLGRLIALTRSDPGAAQDHPTYPDGVRLVAGALHAEGLLDNINNDGHFGCLTITAYAAWQRRLGYEGAAADGVPDQPSLTKLGQRHGFMVTA</sequence>
<dbReference type="GO" id="GO:0008745">
    <property type="term" value="F:N-acetylmuramoyl-L-alanine amidase activity"/>
    <property type="evidence" value="ECO:0007669"/>
    <property type="project" value="InterPro"/>
</dbReference>
<dbReference type="InterPro" id="IPR002502">
    <property type="entry name" value="Amidase_domain"/>
</dbReference>
<dbReference type="Proteomes" id="UP000242427">
    <property type="component" value="Unassembled WGS sequence"/>
</dbReference>
<reference evidence="2 3" key="1">
    <citation type="submission" date="2018-03" db="EMBL/GenBank/DDBJ databases">
        <title>Chitinolytic properties of Streptosporangium nondiastaticum TBG75A20.</title>
        <authorList>
            <person name="Gayathri V."/>
            <person name="Shiburaj S."/>
        </authorList>
    </citation>
    <scope>NUCLEOTIDE SEQUENCE [LARGE SCALE GENOMIC DNA]</scope>
    <source>
        <strain evidence="2 3">TBG75A20</strain>
    </source>
</reference>
<comment type="caution">
    <text evidence="2">The sequence shown here is derived from an EMBL/GenBank/DDBJ whole genome shotgun (WGS) entry which is preliminary data.</text>
</comment>
<feature type="domain" description="N-acetylmuramoyl-L-alanine amidase" evidence="1">
    <location>
        <begin position="24"/>
        <end position="146"/>
    </location>
</feature>
<dbReference type="SUPFAM" id="SSF47090">
    <property type="entry name" value="PGBD-like"/>
    <property type="match status" value="1"/>
</dbReference>
<evidence type="ECO:0000313" key="3">
    <source>
        <dbReference type="Proteomes" id="UP000242427"/>
    </source>
</evidence>
<dbReference type="Pfam" id="PF01510">
    <property type="entry name" value="Amidase_2"/>
    <property type="match status" value="1"/>
</dbReference>
<dbReference type="Gene3D" id="3.40.80.10">
    <property type="entry name" value="Peptidoglycan recognition protein-like"/>
    <property type="match status" value="1"/>
</dbReference>
<evidence type="ECO:0000259" key="1">
    <source>
        <dbReference type="Pfam" id="PF01510"/>
    </source>
</evidence>
<name>A0A9X7JL40_9ACTN</name>
<dbReference type="EMBL" id="PXWG01000120">
    <property type="protein sequence ID" value="PSJ25439.1"/>
    <property type="molecule type" value="Genomic_DNA"/>
</dbReference>
<dbReference type="RefSeq" id="WP_106681005.1">
    <property type="nucleotide sequence ID" value="NZ_PXWG01000120.1"/>
</dbReference>
<proteinExistence type="predicted"/>
<keyword evidence="3" id="KW-1185">Reference proteome</keyword>
<gene>
    <name evidence="2" type="ORF">B7P34_28140</name>
</gene>
<dbReference type="InterPro" id="IPR036505">
    <property type="entry name" value="Amidase/PGRP_sf"/>
</dbReference>
<dbReference type="GO" id="GO:0009253">
    <property type="term" value="P:peptidoglycan catabolic process"/>
    <property type="evidence" value="ECO:0007669"/>
    <property type="project" value="InterPro"/>
</dbReference>
<protein>
    <recommendedName>
        <fullName evidence="1">N-acetylmuramoyl-L-alanine amidase domain-containing protein</fullName>
    </recommendedName>
</protein>
<dbReference type="AlphaFoldDB" id="A0A9X7JL40"/>
<organism evidence="2 3">
    <name type="scientific">Streptosporangium nondiastaticum</name>
    <dbReference type="NCBI Taxonomy" id="35764"/>
    <lineage>
        <taxon>Bacteria</taxon>
        <taxon>Bacillati</taxon>
        <taxon>Actinomycetota</taxon>
        <taxon>Actinomycetes</taxon>
        <taxon>Streptosporangiales</taxon>
        <taxon>Streptosporangiaceae</taxon>
        <taxon>Streptosporangium</taxon>
    </lineage>
</organism>
<evidence type="ECO:0000313" key="2">
    <source>
        <dbReference type="EMBL" id="PSJ25439.1"/>
    </source>
</evidence>